<evidence type="ECO:0000313" key="3">
    <source>
        <dbReference type="Proteomes" id="UP001140091"/>
    </source>
</evidence>
<comment type="caution">
    <text evidence="2">The sequence shown here is derived from an EMBL/GenBank/DDBJ whole genome shotgun (WGS) entry which is preliminary data.</text>
</comment>
<feature type="region of interest" description="Disordered" evidence="1">
    <location>
        <begin position="1"/>
        <end position="226"/>
    </location>
</feature>
<sequence length="247" mass="26534">MPNMMGVNTPFSRRPVSLGALPPAAASTSTGNRDACIATKGMSVFDLEDETDLEEEEERKGSKSSSLSRAFGMKAGSGSSQGGGKKRRRWSSSLFSEGSSGSRDAVSAEGMGRRPASQGHGFGVGASMSGETELRMALALMQEQEEEARKKRVAEQQQQVREDGTQSEQTHEVVVPATSRERKYRFRQTVDFTGHPLSPTSTQGARVAVEGDTKGQRSQQPQHGVLKKLKKGLKGFLKNSDHATGSS</sequence>
<name>A0A9W8MDW1_9AGAR</name>
<organism evidence="2 3">
    <name type="scientific">Candolleomyces eurysporus</name>
    <dbReference type="NCBI Taxonomy" id="2828524"/>
    <lineage>
        <taxon>Eukaryota</taxon>
        <taxon>Fungi</taxon>
        <taxon>Dikarya</taxon>
        <taxon>Basidiomycota</taxon>
        <taxon>Agaricomycotina</taxon>
        <taxon>Agaricomycetes</taxon>
        <taxon>Agaricomycetidae</taxon>
        <taxon>Agaricales</taxon>
        <taxon>Agaricineae</taxon>
        <taxon>Psathyrellaceae</taxon>
        <taxon>Candolleomyces</taxon>
    </lineage>
</organism>
<dbReference type="AlphaFoldDB" id="A0A9W8MDW1"/>
<dbReference type="Proteomes" id="UP001140091">
    <property type="component" value="Unassembled WGS sequence"/>
</dbReference>
<keyword evidence="3" id="KW-1185">Reference proteome</keyword>
<reference evidence="2" key="1">
    <citation type="submission" date="2022-06" db="EMBL/GenBank/DDBJ databases">
        <title>Genome Sequence of Candolleomyces eurysporus.</title>
        <authorList>
            <person name="Buettner E."/>
        </authorList>
    </citation>
    <scope>NUCLEOTIDE SEQUENCE</scope>
    <source>
        <strain evidence="2">VTCC 930004</strain>
    </source>
</reference>
<gene>
    <name evidence="2" type="ORF">H1R20_g10154</name>
</gene>
<dbReference type="OrthoDB" id="3035305at2759"/>
<evidence type="ECO:0000313" key="2">
    <source>
        <dbReference type="EMBL" id="KAJ2926961.1"/>
    </source>
</evidence>
<feature type="compositionally biased region" description="Low complexity" evidence="1">
    <location>
        <begin position="91"/>
        <end position="102"/>
    </location>
</feature>
<accession>A0A9W8MDW1</accession>
<feature type="non-terminal residue" evidence="2">
    <location>
        <position position="247"/>
    </location>
</feature>
<protein>
    <submittedName>
        <fullName evidence="2">Uncharacterized protein</fullName>
    </submittedName>
</protein>
<feature type="compositionally biased region" description="Acidic residues" evidence="1">
    <location>
        <begin position="46"/>
        <end position="57"/>
    </location>
</feature>
<evidence type="ECO:0000256" key="1">
    <source>
        <dbReference type="SAM" id="MobiDB-lite"/>
    </source>
</evidence>
<dbReference type="EMBL" id="JANBPK010001041">
    <property type="protein sequence ID" value="KAJ2926961.1"/>
    <property type="molecule type" value="Genomic_DNA"/>
</dbReference>
<feature type="compositionally biased region" description="Low complexity" evidence="1">
    <location>
        <begin position="63"/>
        <end position="78"/>
    </location>
</feature>
<proteinExistence type="predicted"/>